<dbReference type="Gene3D" id="3.60.10.10">
    <property type="entry name" value="Endonuclease/exonuclease/phosphatase"/>
    <property type="match status" value="1"/>
</dbReference>
<keyword evidence="3" id="KW-1185">Reference proteome</keyword>
<comment type="caution">
    <text evidence="2">The sequence shown here is derived from an EMBL/GenBank/DDBJ whole genome shotgun (WGS) entry which is preliminary data.</text>
</comment>
<dbReference type="InterPro" id="IPR036691">
    <property type="entry name" value="Endo/exonu/phosph_ase_sf"/>
</dbReference>
<dbReference type="Pfam" id="PF14529">
    <property type="entry name" value="Exo_endo_phos_2"/>
    <property type="match status" value="1"/>
</dbReference>
<dbReference type="InterPro" id="IPR005135">
    <property type="entry name" value="Endo/exonuclease/phosphatase"/>
</dbReference>
<dbReference type="OrthoDB" id="6437148at2759"/>
<dbReference type="Proteomes" id="UP000499080">
    <property type="component" value="Unassembled WGS sequence"/>
</dbReference>
<dbReference type="EMBL" id="BGPR01000298">
    <property type="protein sequence ID" value="GBM11362.1"/>
    <property type="molecule type" value="Genomic_DNA"/>
</dbReference>
<evidence type="ECO:0000313" key="2">
    <source>
        <dbReference type="EMBL" id="GBM11362.1"/>
    </source>
</evidence>
<dbReference type="SUPFAM" id="SSF56219">
    <property type="entry name" value="DNase I-like"/>
    <property type="match status" value="1"/>
</dbReference>
<feature type="domain" description="Endonuclease/exonuclease/phosphatase" evidence="1">
    <location>
        <begin position="1"/>
        <end position="74"/>
    </location>
</feature>
<accession>A0A4Y2D3M4</accession>
<organism evidence="2 3">
    <name type="scientific">Araneus ventricosus</name>
    <name type="common">Orbweaver spider</name>
    <name type="synonym">Epeira ventricosa</name>
    <dbReference type="NCBI Taxonomy" id="182803"/>
    <lineage>
        <taxon>Eukaryota</taxon>
        <taxon>Metazoa</taxon>
        <taxon>Ecdysozoa</taxon>
        <taxon>Arthropoda</taxon>
        <taxon>Chelicerata</taxon>
        <taxon>Arachnida</taxon>
        <taxon>Araneae</taxon>
        <taxon>Araneomorphae</taxon>
        <taxon>Entelegynae</taxon>
        <taxon>Araneoidea</taxon>
        <taxon>Araneidae</taxon>
        <taxon>Araneus</taxon>
    </lineage>
</organism>
<gene>
    <name evidence="2" type="ORF">AVEN_13587_1</name>
</gene>
<dbReference type="GO" id="GO:0003824">
    <property type="term" value="F:catalytic activity"/>
    <property type="evidence" value="ECO:0007669"/>
    <property type="project" value="InterPro"/>
</dbReference>
<evidence type="ECO:0000259" key="1">
    <source>
        <dbReference type="Pfam" id="PF14529"/>
    </source>
</evidence>
<proteinExistence type="predicted"/>
<name>A0A4Y2D3M4_ARAVE</name>
<dbReference type="AlphaFoldDB" id="A0A4Y2D3M4"/>
<sequence>MWGYGDIDSRGERILEFLLVNNLFIANSPDAPPTFERGIFKGWPDLRISTQDIISKFAKWEVSEEPSLSDHKYINVKIEPQIKNSTYNRFKTLHGNHRKFLNKLKPRINPLLEEIRNSQTQDDINKTTSYLQNKIIDACKSTYKTKKKKLPGPLPGTHPN</sequence>
<protein>
    <recommendedName>
        <fullName evidence="1">Endonuclease/exonuclease/phosphatase domain-containing protein</fullName>
    </recommendedName>
</protein>
<evidence type="ECO:0000313" key="3">
    <source>
        <dbReference type="Proteomes" id="UP000499080"/>
    </source>
</evidence>
<reference evidence="2 3" key="1">
    <citation type="journal article" date="2019" name="Sci. Rep.">
        <title>Orb-weaving spider Araneus ventricosus genome elucidates the spidroin gene catalogue.</title>
        <authorList>
            <person name="Kono N."/>
            <person name="Nakamura H."/>
            <person name="Ohtoshi R."/>
            <person name="Moran D.A.P."/>
            <person name="Shinohara A."/>
            <person name="Yoshida Y."/>
            <person name="Fujiwara M."/>
            <person name="Mori M."/>
            <person name="Tomita M."/>
            <person name="Arakawa K."/>
        </authorList>
    </citation>
    <scope>NUCLEOTIDE SEQUENCE [LARGE SCALE GENOMIC DNA]</scope>
</reference>